<name>A0A218Z544_9HELO</name>
<dbReference type="InterPro" id="IPR029058">
    <property type="entry name" value="AB_hydrolase_fold"/>
</dbReference>
<evidence type="ECO:0000256" key="3">
    <source>
        <dbReference type="SAM" id="SignalP"/>
    </source>
</evidence>
<dbReference type="InParanoid" id="A0A218Z544"/>
<proteinExistence type="predicted"/>
<dbReference type="SMART" id="SM01110">
    <property type="entry name" value="Cutinase"/>
    <property type="match status" value="1"/>
</dbReference>
<evidence type="ECO:0000313" key="4">
    <source>
        <dbReference type="EMBL" id="OWP02824.1"/>
    </source>
</evidence>
<evidence type="ECO:0000313" key="5">
    <source>
        <dbReference type="Proteomes" id="UP000242519"/>
    </source>
</evidence>
<dbReference type="EMBL" id="MZNU01000208">
    <property type="protein sequence ID" value="OWP02824.1"/>
    <property type="molecule type" value="Genomic_DNA"/>
</dbReference>
<dbReference type="Pfam" id="PF01083">
    <property type="entry name" value="Cutinase"/>
    <property type="match status" value="1"/>
</dbReference>
<dbReference type="OrthoDB" id="6020543at2759"/>
<dbReference type="STRING" id="503106.A0A218Z544"/>
<dbReference type="AlphaFoldDB" id="A0A218Z544"/>
<dbReference type="Proteomes" id="UP000242519">
    <property type="component" value="Unassembled WGS sequence"/>
</dbReference>
<evidence type="ECO:0000256" key="2">
    <source>
        <dbReference type="ARBA" id="ARBA00023157"/>
    </source>
</evidence>
<accession>A0A218Z544</accession>
<feature type="signal peptide" evidence="3">
    <location>
        <begin position="1"/>
        <end position="16"/>
    </location>
</feature>
<comment type="caution">
    <text evidence="4">The sequence shown here is derived from an EMBL/GenBank/DDBJ whole genome shotgun (WGS) entry which is preliminary data.</text>
</comment>
<feature type="chain" id="PRO_5013324553" evidence="3">
    <location>
        <begin position="17"/>
        <end position="233"/>
    </location>
</feature>
<sequence>MKSSFALLGLATLAAAAPTLDERQTGSCVPAGAVHMIVARGSNEAAGQGIIGQVATMVQNALPGSDSVAVNYPATIQNYQSSESQGVAAMKTLITDYVSRCPNSKIALLGYSQGGQISADTMCGSSSTGFGSGSTSAPISATIATNNIVAVIEMGDPSHVTGQPYNVGTSTKNGIYPRSNAASCQGKTYTQSYCDTGDTFCDSGNSIQVHLGYVQKYGSQAASYIQQKVKGAA</sequence>
<keyword evidence="3" id="KW-0732">Signal</keyword>
<reference evidence="4 5" key="1">
    <citation type="submission" date="2017-04" db="EMBL/GenBank/DDBJ databases">
        <title>Draft genome sequence of Marssonina coronaria NL1: causal agent of apple blotch.</title>
        <authorList>
            <person name="Cheng Q."/>
        </authorList>
    </citation>
    <scope>NUCLEOTIDE SEQUENCE [LARGE SCALE GENOMIC DNA]</scope>
    <source>
        <strain evidence="4 5">NL1</strain>
    </source>
</reference>
<dbReference type="Gene3D" id="3.40.50.1820">
    <property type="entry name" value="alpha/beta hydrolase"/>
    <property type="match status" value="1"/>
</dbReference>
<dbReference type="InterPro" id="IPR000675">
    <property type="entry name" value="Cutinase/axe"/>
</dbReference>
<keyword evidence="5" id="KW-1185">Reference proteome</keyword>
<organism evidence="4 5">
    <name type="scientific">Diplocarpon coronariae</name>
    <dbReference type="NCBI Taxonomy" id="2795749"/>
    <lineage>
        <taxon>Eukaryota</taxon>
        <taxon>Fungi</taxon>
        <taxon>Dikarya</taxon>
        <taxon>Ascomycota</taxon>
        <taxon>Pezizomycotina</taxon>
        <taxon>Leotiomycetes</taxon>
        <taxon>Helotiales</taxon>
        <taxon>Drepanopezizaceae</taxon>
        <taxon>Diplocarpon</taxon>
    </lineage>
</organism>
<dbReference type="PANTHER" id="PTHR33630:SF9">
    <property type="entry name" value="CUTINASE 4"/>
    <property type="match status" value="1"/>
</dbReference>
<dbReference type="GO" id="GO:0052689">
    <property type="term" value="F:carboxylic ester hydrolase activity"/>
    <property type="evidence" value="ECO:0007669"/>
    <property type="project" value="UniProtKB-ARBA"/>
</dbReference>
<evidence type="ECO:0000256" key="1">
    <source>
        <dbReference type="ARBA" id="ARBA00022801"/>
    </source>
</evidence>
<keyword evidence="1" id="KW-0378">Hydrolase</keyword>
<keyword evidence="2" id="KW-1015">Disulfide bond</keyword>
<gene>
    <name evidence="4" type="ORF">B2J93_5046</name>
</gene>
<dbReference type="SUPFAM" id="SSF53474">
    <property type="entry name" value="alpha/beta-Hydrolases"/>
    <property type="match status" value="1"/>
</dbReference>
<dbReference type="PANTHER" id="PTHR33630">
    <property type="entry name" value="CUTINASE RV1984C-RELATED-RELATED"/>
    <property type="match status" value="1"/>
</dbReference>
<protein>
    <submittedName>
        <fullName evidence="4">Carbohydrate esterase family 5 protein</fullName>
    </submittedName>
</protein>